<protein>
    <submittedName>
        <fullName evidence="3">ChaN family lipoprotein</fullName>
    </submittedName>
</protein>
<dbReference type="InterPro" id="IPR007314">
    <property type="entry name" value="Cofac_haem-bd_dom"/>
</dbReference>
<dbReference type="Gene3D" id="3.40.50.11550">
    <property type="match status" value="2"/>
</dbReference>
<feature type="domain" description="Haem-binding uptake Tiki superfamily ChaN" evidence="2">
    <location>
        <begin position="39"/>
        <end position="242"/>
    </location>
</feature>
<accession>A0AAP2DCH5</accession>
<gene>
    <name evidence="3" type="ORF">KK078_16635</name>
</gene>
<sequence>MRICIACLFLVVITTVRAQDKPAYKLFTQEGKDVEYTKMIKALAKADVVLVGELHDNAIDHWLELQVAKDLYAVRNDLVLGFEMFEADDQIVLGEYLTGVIEERHLLSEAKVWDNYKNDYKPLIELAKEKKLPAIATNVPRRYANLVYRKGIDALQTLPEEAKKWIAPLPIEIDLTLPGYKSLASMSMGGHGGAPSNENMARSQAVKDATMAYFILKNRKGLFVHYNGAYHSQNFEGIVWYLKKAAPELKIVTIHSVEQDSIEELEEKNQKVADFVIAIPKDMTKTY</sequence>
<dbReference type="EMBL" id="JAHESC010000023">
    <property type="protein sequence ID" value="MBT1688200.1"/>
    <property type="molecule type" value="Genomic_DNA"/>
</dbReference>
<evidence type="ECO:0000256" key="1">
    <source>
        <dbReference type="SAM" id="SignalP"/>
    </source>
</evidence>
<dbReference type="RefSeq" id="WP_254091427.1">
    <property type="nucleotide sequence ID" value="NZ_JAHESC010000023.1"/>
</dbReference>
<keyword evidence="3" id="KW-0449">Lipoprotein</keyword>
<reference evidence="3 4" key="1">
    <citation type="submission" date="2021-05" db="EMBL/GenBank/DDBJ databases">
        <title>A Polyphasic approach of four new species of the genus Ohtaekwangia: Ohtaekwangia histidinii sp. nov., Ohtaekwangia cretensis sp. nov., Ohtaekwangia indiensis sp. nov., Ohtaekwangia reichenbachii sp. nov. from diverse environment.</title>
        <authorList>
            <person name="Octaviana S."/>
        </authorList>
    </citation>
    <scope>NUCLEOTIDE SEQUENCE [LARGE SCALE GENOMIC DNA]</scope>
    <source>
        <strain evidence="3 4">PWU37</strain>
    </source>
</reference>
<feature type="chain" id="PRO_5042944971" evidence="1">
    <location>
        <begin position="19"/>
        <end position="287"/>
    </location>
</feature>
<evidence type="ECO:0000313" key="4">
    <source>
        <dbReference type="Proteomes" id="UP001319180"/>
    </source>
</evidence>
<name>A0AAP2DCH5_9BACT</name>
<dbReference type="Proteomes" id="UP001319180">
    <property type="component" value="Unassembled WGS sequence"/>
</dbReference>
<keyword evidence="4" id="KW-1185">Reference proteome</keyword>
<dbReference type="Pfam" id="PF04187">
    <property type="entry name" value="Cofac_haem_bdg"/>
    <property type="match status" value="1"/>
</dbReference>
<evidence type="ECO:0000259" key="2">
    <source>
        <dbReference type="Pfam" id="PF04187"/>
    </source>
</evidence>
<feature type="signal peptide" evidence="1">
    <location>
        <begin position="1"/>
        <end position="18"/>
    </location>
</feature>
<dbReference type="SUPFAM" id="SSF159501">
    <property type="entry name" value="EreA/ChaN-like"/>
    <property type="match status" value="1"/>
</dbReference>
<keyword evidence="1" id="KW-0732">Signal</keyword>
<comment type="caution">
    <text evidence="3">The sequence shown here is derived from an EMBL/GenBank/DDBJ whole genome shotgun (WGS) entry which is preliminary data.</text>
</comment>
<dbReference type="CDD" id="cd14727">
    <property type="entry name" value="ChanN-like"/>
    <property type="match status" value="1"/>
</dbReference>
<proteinExistence type="predicted"/>
<organism evidence="3 4">
    <name type="scientific">Dawidia soli</name>
    <dbReference type="NCBI Taxonomy" id="2782352"/>
    <lineage>
        <taxon>Bacteria</taxon>
        <taxon>Pseudomonadati</taxon>
        <taxon>Bacteroidota</taxon>
        <taxon>Cytophagia</taxon>
        <taxon>Cytophagales</taxon>
        <taxon>Chryseotaleaceae</taxon>
        <taxon>Dawidia</taxon>
    </lineage>
</organism>
<dbReference type="AlphaFoldDB" id="A0AAP2DCH5"/>
<evidence type="ECO:0000313" key="3">
    <source>
        <dbReference type="EMBL" id="MBT1688200.1"/>
    </source>
</evidence>